<evidence type="ECO:0008006" key="3">
    <source>
        <dbReference type="Google" id="ProtNLM"/>
    </source>
</evidence>
<dbReference type="EMBL" id="CAGI01000150">
    <property type="protein sequence ID" value="CCF49937.1"/>
    <property type="molecule type" value="Genomic_DNA"/>
</dbReference>
<evidence type="ECO:0000313" key="1">
    <source>
        <dbReference type="EMBL" id="CCF49937.1"/>
    </source>
</evidence>
<dbReference type="HOGENOM" id="CLU_872079_0_0_1"/>
<evidence type="ECO:0000313" key="2">
    <source>
        <dbReference type="Proteomes" id="UP000006174"/>
    </source>
</evidence>
<accession>I2FSP4</accession>
<gene>
    <name evidence="1" type="ORF">UHOR_14016</name>
</gene>
<name>I2FSP4_USTHO</name>
<protein>
    <recommendedName>
        <fullName evidence="3">Chromo domain-containing protein</fullName>
    </recommendedName>
</protein>
<comment type="caution">
    <text evidence="1">The sequence shown here is derived from an EMBL/GenBank/DDBJ whole genome shotgun (WGS) entry which is preliminary data.</text>
</comment>
<keyword evidence="2" id="KW-1185">Reference proteome</keyword>
<reference evidence="1 2" key="1">
    <citation type="journal article" date="2012" name="Plant Cell">
        <title>Genome comparison of barley and maize smut fungi reveals targeted loss of RNA silencing components and species-specific presence of transposable elements.</title>
        <authorList>
            <person name="Laurie J.D."/>
            <person name="Ali S."/>
            <person name="Linning R."/>
            <person name="Mannhaupt G."/>
            <person name="Wong P."/>
            <person name="Gueldener U."/>
            <person name="Muensterkoetter M."/>
            <person name="Moore R."/>
            <person name="Kahmann R."/>
            <person name="Bakkeren G."/>
            <person name="Schirawski J."/>
        </authorList>
    </citation>
    <scope>NUCLEOTIDE SEQUENCE [LARGE SCALE GENOMIC DNA]</scope>
    <source>
        <strain evidence="2">Uh4875-4</strain>
    </source>
</reference>
<sequence length="319" mass="36076">MELLLRGLCNVWSNDWADHLPLVELLLGNQTNASMNTAPNDLLYSLWLCDPFTALQPVMMLSDLTLLDCQLALQQQALDHHALVQAYMHQLYSTLHATPPMLAIDNWVWLELHDGYSLPPSFLPPDWWLGIQCIGPYLIKHVVSNLAYEISLPPESHLHPVISIQHLEPYVPSEKPIITLVITEILKEHNTYHCGKQYLVQFKHASWDKWVRESSITNLDVLKQWRICRLSNSNSTALEAVAPPPARTGLLSTTTQMNLHLLASCLASPYLWIQSLLPSQLNRITLRSLLPVLLAVSSPLLPYIPPPRCTLSSRSMLTL</sequence>
<dbReference type="STRING" id="1128400.I2FSP4"/>
<proteinExistence type="predicted"/>
<dbReference type="Proteomes" id="UP000006174">
    <property type="component" value="Unassembled WGS sequence"/>
</dbReference>
<organism evidence="1 2">
    <name type="scientific">Ustilago hordei</name>
    <name type="common">Barley covered smut fungus</name>
    <dbReference type="NCBI Taxonomy" id="120017"/>
    <lineage>
        <taxon>Eukaryota</taxon>
        <taxon>Fungi</taxon>
        <taxon>Dikarya</taxon>
        <taxon>Basidiomycota</taxon>
        <taxon>Ustilaginomycotina</taxon>
        <taxon>Ustilaginomycetes</taxon>
        <taxon>Ustilaginales</taxon>
        <taxon>Ustilaginaceae</taxon>
        <taxon>Ustilago</taxon>
    </lineage>
</organism>
<dbReference type="AlphaFoldDB" id="I2FSP4"/>